<feature type="compositionally biased region" description="Basic and acidic residues" evidence="1">
    <location>
        <begin position="47"/>
        <end position="59"/>
    </location>
</feature>
<evidence type="ECO:0000313" key="3">
    <source>
        <dbReference type="Proteomes" id="UP001585080"/>
    </source>
</evidence>
<proteinExistence type="predicted"/>
<comment type="caution">
    <text evidence="2">The sequence shown here is derived from an EMBL/GenBank/DDBJ whole genome shotgun (WGS) entry which is preliminary data.</text>
</comment>
<protein>
    <recommendedName>
        <fullName evidence="4">HNH endonuclease</fullName>
    </recommendedName>
</protein>
<dbReference type="Proteomes" id="UP001585080">
    <property type="component" value="Unassembled WGS sequence"/>
</dbReference>
<keyword evidence="3" id="KW-1185">Reference proteome</keyword>
<sequence>MGSSEGHVCPVCGQPVETVVQRHKTLGAWVPKWVPGPCHNPGCAAAHTEEGVATEREVRPSPAPEMPDAPASEGSRQRSGTAGKTPGNP</sequence>
<evidence type="ECO:0000256" key="1">
    <source>
        <dbReference type="SAM" id="MobiDB-lite"/>
    </source>
</evidence>
<reference evidence="2 3" key="1">
    <citation type="submission" date="2024-01" db="EMBL/GenBank/DDBJ databases">
        <title>Genome mining of biosynthetic gene clusters to explore secondary metabolites of Streptomyces sp.</title>
        <authorList>
            <person name="Baig A."/>
            <person name="Ajitkumar Shintre N."/>
            <person name="Kumar H."/>
            <person name="Anbarasu A."/>
            <person name="Ramaiah S."/>
        </authorList>
    </citation>
    <scope>NUCLEOTIDE SEQUENCE [LARGE SCALE GENOMIC DNA]</scope>
    <source>
        <strain evidence="2 3">A57</strain>
    </source>
</reference>
<gene>
    <name evidence="2" type="ORF">VSS16_11720</name>
</gene>
<feature type="region of interest" description="Disordered" evidence="1">
    <location>
        <begin position="39"/>
        <end position="89"/>
    </location>
</feature>
<organism evidence="2 3">
    <name type="scientific">Streptomyces broussonetiae</name>
    <dbReference type="NCBI Taxonomy" id="2686304"/>
    <lineage>
        <taxon>Bacteria</taxon>
        <taxon>Bacillati</taxon>
        <taxon>Actinomycetota</taxon>
        <taxon>Actinomycetes</taxon>
        <taxon>Kitasatosporales</taxon>
        <taxon>Streptomycetaceae</taxon>
        <taxon>Streptomyces</taxon>
    </lineage>
</organism>
<dbReference type="EMBL" id="JAYMRP010000008">
    <property type="protein sequence ID" value="MFB8773391.1"/>
    <property type="molecule type" value="Genomic_DNA"/>
</dbReference>
<evidence type="ECO:0000313" key="2">
    <source>
        <dbReference type="EMBL" id="MFB8773391.1"/>
    </source>
</evidence>
<name>A0ABV5E963_9ACTN</name>
<accession>A0ABV5E963</accession>
<evidence type="ECO:0008006" key="4">
    <source>
        <dbReference type="Google" id="ProtNLM"/>
    </source>
</evidence>
<dbReference type="RefSeq" id="WP_376732243.1">
    <property type="nucleotide sequence ID" value="NZ_JAYMRP010000008.1"/>
</dbReference>